<dbReference type="GeneID" id="113216050"/>
<dbReference type="KEGG" id="foc:113216050"/>
<feature type="compositionally biased region" description="Pro residues" evidence="1">
    <location>
        <begin position="1081"/>
        <end position="1103"/>
    </location>
</feature>
<feature type="region of interest" description="Disordered" evidence="1">
    <location>
        <begin position="1027"/>
        <end position="1050"/>
    </location>
</feature>
<keyword evidence="2" id="KW-1133">Transmembrane helix</keyword>
<feature type="region of interest" description="Disordered" evidence="1">
    <location>
        <begin position="813"/>
        <end position="871"/>
    </location>
</feature>
<feature type="compositionally biased region" description="Low complexity" evidence="1">
    <location>
        <begin position="1183"/>
        <end position="1199"/>
    </location>
</feature>
<sequence length="1232" mass="128659">GLAVVEAAADDGEECFSSASIVGAVIGTTVVLLGLEVGAYVLWRLYWRSRRGQHLVLVTDPEKGGEYAFDNPCFKDATPVSKAVLESKDPSKMEQKNKWTAWGGLGAIRNNLGGLQGEKRRAMDDSFPTEPQVTQVSLRSHDFTGLGFNICGNMRDGIFVKDVLHRGPASESGLIFPGDRIHGIRISLSHMVFEDALTILSYASPYEVTLEVETGTAGASSRPSSLLRRDREHEKEKEALAQVGLAPADRIVHPFYRSQSIADLAQIGKGKRAHAIDASPARSETPNEYPTLKLHTSTPHAPGQQRLELARHEQSTAVLAPSSSVLAVKPERSVHKLGVRVLPAQTSPQAHPEQQNVHNAYLERGIDVPDGYNPYSSTAAPGFHDVDLGSASPEEQHKVGVVAKEVKTKISKGFHSLLHSLDRKKSPPPTPTAAQTSAPAPAPAPAQAVVEASPVMSTASLQQAPVMREAVRVAPAEAEQVLTRKPSGRGIPTEIPEEVRLAAMAARNNRKSLGALSIEVVESAEMDNRASSRNSSSSGEQKQQVKRKGIAPRPPSAPATPTARDGVATPSPAPAEAFAALVNGEDALQSLPMPSDSDSEADGPNSRGMAVAPIAGPRTTIELTASHVTVHHSHGLDEEMTRKAASLGDLSRIEDQLSGGAVLERAVSLDLDAPSAKKRKAPTAPSGASEADEDEDLSLDAMDEAFGGSHYGASARKEPRLDGGLNTFERSRLKKSSDWGTLEEALIASDNDQVRVLTTAPTVAEVIPKGELKSSFFVGTKFGEVTVQDDQPFSFTASSMEPLSIEVRGEPYDADAHETSTTAPATPVSTTERDRVLWSVPGEDGASRISVNSSSSSSAGEGNESVTVRSMSSTLADFTESSIIVNPPSPAGSPIAVSQSIIVQPPSSTSDTACLVSVNAPVPTSSTVDFSGPVSVVATSNVGPADTAVSGPSSLNAHHMVSSTPMRPDAATISALQSPIITSSDLHRSSIQTGFISTTQLNSLEDAADAAFLTAVDSSTMMHDAEDDDVDDLMSTPSPPLPTSPVPVSSPSSLTYITEIQVTTPDSSSKVLNGFSSPAGSPVPSPMSSPAPSPRSPSPPYAVPLPAEEPSAADAAAPTPVTPPPTPAASKMNGDAQDASIPQAATSQATTPKSGRNVSVTSIQGSRIPVRAASHSPEDRGSRASVGSPAGASAASGSPVRPPVPARRSTDLTPRKANGVQVVNAHPAESST</sequence>
<feature type="compositionally biased region" description="Polar residues" evidence="1">
    <location>
        <begin position="282"/>
        <end position="299"/>
    </location>
</feature>
<keyword evidence="2" id="KW-0812">Transmembrane</keyword>
<evidence type="ECO:0000313" key="4">
    <source>
        <dbReference type="Proteomes" id="UP000504606"/>
    </source>
</evidence>
<evidence type="ECO:0000259" key="3">
    <source>
        <dbReference type="PROSITE" id="PS50106"/>
    </source>
</evidence>
<feature type="region of interest" description="Disordered" evidence="1">
    <location>
        <begin position="674"/>
        <end position="696"/>
    </location>
</feature>
<feature type="compositionally biased region" description="Low complexity" evidence="1">
    <location>
        <begin position="819"/>
        <end position="830"/>
    </location>
</feature>
<keyword evidence="2" id="KW-0472">Membrane</keyword>
<evidence type="ECO:0000313" key="5">
    <source>
        <dbReference type="RefSeq" id="XP_026291534.2"/>
    </source>
</evidence>
<dbReference type="Gene3D" id="2.30.42.10">
    <property type="match status" value="1"/>
</dbReference>
<feature type="transmembrane region" description="Helical" evidence="2">
    <location>
        <begin position="20"/>
        <end position="43"/>
    </location>
</feature>
<organism evidence="4 5">
    <name type="scientific">Frankliniella occidentalis</name>
    <name type="common">Western flower thrips</name>
    <name type="synonym">Euthrips occidentalis</name>
    <dbReference type="NCBI Taxonomy" id="133901"/>
    <lineage>
        <taxon>Eukaryota</taxon>
        <taxon>Metazoa</taxon>
        <taxon>Ecdysozoa</taxon>
        <taxon>Arthropoda</taxon>
        <taxon>Hexapoda</taxon>
        <taxon>Insecta</taxon>
        <taxon>Pterygota</taxon>
        <taxon>Neoptera</taxon>
        <taxon>Paraneoptera</taxon>
        <taxon>Thysanoptera</taxon>
        <taxon>Terebrantia</taxon>
        <taxon>Thripoidea</taxon>
        <taxon>Thripidae</taxon>
        <taxon>Frankliniella</taxon>
    </lineage>
</organism>
<proteinExistence type="predicted"/>
<feature type="region of interest" description="Disordered" evidence="1">
    <location>
        <begin position="212"/>
        <end position="234"/>
    </location>
</feature>
<feature type="compositionally biased region" description="Low complexity" evidence="1">
    <location>
        <begin position="529"/>
        <end position="538"/>
    </location>
</feature>
<feature type="region of interest" description="Disordered" evidence="1">
    <location>
        <begin position="1065"/>
        <end position="1232"/>
    </location>
</feature>
<accession>A0A6J1TDF6</accession>
<feature type="compositionally biased region" description="Polar residues" evidence="1">
    <location>
        <begin position="1143"/>
        <end position="1165"/>
    </location>
</feature>
<gene>
    <name evidence="5" type="primary">LOC113216050</name>
</gene>
<dbReference type="SUPFAM" id="SSF50156">
    <property type="entry name" value="PDZ domain-like"/>
    <property type="match status" value="1"/>
</dbReference>
<feature type="domain" description="PDZ" evidence="3">
    <location>
        <begin position="135"/>
        <end position="200"/>
    </location>
</feature>
<dbReference type="OrthoDB" id="447516at2759"/>
<evidence type="ECO:0000256" key="2">
    <source>
        <dbReference type="SAM" id="Phobius"/>
    </source>
</evidence>
<feature type="compositionally biased region" description="Low complexity" evidence="1">
    <location>
        <begin position="847"/>
        <end position="866"/>
    </location>
</feature>
<dbReference type="RefSeq" id="XP_026291534.2">
    <property type="nucleotide sequence ID" value="XM_026435749.2"/>
</dbReference>
<reference evidence="5" key="1">
    <citation type="submission" date="2025-08" db="UniProtKB">
        <authorList>
            <consortium name="RefSeq"/>
        </authorList>
    </citation>
    <scope>IDENTIFICATION</scope>
    <source>
        <tissue evidence="5">Whole organism</tissue>
    </source>
</reference>
<feature type="compositionally biased region" description="Low complexity" evidence="1">
    <location>
        <begin position="432"/>
        <end position="445"/>
    </location>
</feature>
<evidence type="ECO:0000256" key="1">
    <source>
        <dbReference type="SAM" id="MobiDB-lite"/>
    </source>
</evidence>
<dbReference type="InterPro" id="IPR001478">
    <property type="entry name" value="PDZ"/>
</dbReference>
<name>A0A6J1TDF6_FRAOC</name>
<keyword evidence="4" id="KW-1185">Reference proteome</keyword>
<protein>
    <submittedName>
        <fullName evidence="5">Mucin-5AC-like</fullName>
    </submittedName>
</protein>
<feature type="non-terminal residue" evidence="5">
    <location>
        <position position="1"/>
    </location>
</feature>
<dbReference type="Proteomes" id="UP000504606">
    <property type="component" value="Unplaced"/>
</dbReference>
<feature type="region of interest" description="Disordered" evidence="1">
    <location>
        <begin position="588"/>
        <end position="612"/>
    </location>
</feature>
<dbReference type="InterPro" id="IPR036034">
    <property type="entry name" value="PDZ_sf"/>
</dbReference>
<dbReference type="CDD" id="cd00136">
    <property type="entry name" value="PDZ_canonical"/>
    <property type="match status" value="1"/>
</dbReference>
<feature type="compositionally biased region" description="Low complexity" evidence="1">
    <location>
        <begin position="1104"/>
        <end position="1119"/>
    </location>
</feature>
<dbReference type="PROSITE" id="PS50106">
    <property type="entry name" value="PDZ"/>
    <property type="match status" value="1"/>
</dbReference>
<feature type="region of interest" description="Disordered" evidence="1">
    <location>
        <begin position="273"/>
        <end position="300"/>
    </location>
</feature>
<dbReference type="AlphaFoldDB" id="A0A6J1TDF6"/>
<feature type="region of interest" description="Disordered" evidence="1">
    <location>
        <begin position="417"/>
        <end position="445"/>
    </location>
</feature>
<feature type="region of interest" description="Disordered" evidence="1">
    <location>
        <begin position="525"/>
        <end position="571"/>
    </location>
</feature>
<feature type="compositionally biased region" description="Polar residues" evidence="1">
    <location>
        <begin position="1065"/>
        <end position="1075"/>
    </location>
</feature>
<dbReference type="SMART" id="SM00228">
    <property type="entry name" value="PDZ"/>
    <property type="match status" value="1"/>
</dbReference>